<dbReference type="AlphaFoldDB" id="A0A840NGH1"/>
<keyword evidence="3" id="KW-1185">Reference proteome</keyword>
<name>A0A840NGH1_9PSEU</name>
<gene>
    <name evidence="2" type="ORF">BJ969_001380</name>
</gene>
<dbReference type="RefSeq" id="WP_184478002.1">
    <property type="nucleotide sequence ID" value="NZ_JACHIV010000001.1"/>
</dbReference>
<evidence type="ECO:0000256" key="1">
    <source>
        <dbReference type="SAM" id="MobiDB-lite"/>
    </source>
</evidence>
<organism evidence="2 3">
    <name type="scientific">Saccharopolyspora gloriosae</name>
    <dbReference type="NCBI Taxonomy" id="455344"/>
    <lineage>
        <taxon>Bacteria</taxon>
        <taxon>Bacillati</taxon>
        <taxon>Actinomycetota</taxon>
        <taxon>Actinomycetes</taxon>
        <taxon>Pseudonocardiales</taxon>
        <taxon>Pseudonocardiaceae</taxon>
        <taxon>Saccharopolyspora</taxon>
    </lineage>
</organism>
<reference evidence="2 3" key="1">
    <citation type="submission" date="2020-08" db="EMBL/GenBank/DDBJ databases">
        <title>Sequencing the genomes of 1000 actinobacteria strains.</title>
        <authorList>
            <person name="Klenk H.-P."/>
        </authorList>
    </citation>
    <scope>NUCLEOTIDE SEQUENCE [LARGE SCALE GENOMIC DNA]</scope>
    <source>
        <strain evidence="2 3">DSM 45582</strain>
    </source>
</reference>
<evidence type="ECO:0008006" key="4">
    <source>
        <dbReference type="Google" id="ProtNLM"/>
    </source>
</evidence>
<evidence type="ECO:0000313" key="3">
    <source>
        <dbReference type="Proteomes" id="UP000580474"/>
    </source>
</evidence>
<evidence type="ECO:0000313" key="2">
    <source>
        <dbReference type="EMBL" id="MBB5068292.1"/>
    </source>
</evidence>
<accession>A0A840NGH1</accession>
<sequence>MTGTPDDDARARLRAFVRAHHPDVGGDPETFAAGLAELRSRRDEAVRTPGSPAPNRPPDRYDAPVVIVPGERGLHGALRRIRIWRLRKRRTRVR</sequence>
<feature type="region of interest" description="Disordered" evidence="1">
    <location>
        <begin position="39"/>
        <end position="63"/>
    </location>
</feature>
<dbReference type="Proteomes" id="UP000580474">
    <property type="component" value="Unassembled WGS sequence"/>
</dbReference>
<dbReference type="EMBL" id="JACHIV010000001">
    <property type="protein sequence ID" value="MBB5068292.1"/>
    <property type="molecule type" value="Genomic_DNA"/>
</dbReference>
<protein>
    <recommendedName>
        <fullName evidence="4">J domain-containing protein</fullName>
    </recommendedName>
</protein>
<proteinExistence type="predicted"/>
<comment type="caution">
    <text evidence="2">The sequence shown here is derived from an EMBL/GenBank/DDBJ whole genome shotgun (WGS) entry which is preliminary data.</text>
</comment>